<dbReference type="GO" id="GO:0046872">
    <property type="term" value="F:metal ion binding"/>
    <property type="evidence" value="ECO:0007669"/>
    <property type="project" value="UniProtKB-KW"/>
</dbReference>
<evidence type="ECO:0000313" key="10">
    <source>
        <dbReference type="EMBL" id="KAF9513139.1"/>
    </source>
</evidence>
<dbReference type="InterPro" id="IPR009100">
    <property type="entry name" value="AcylCoA_DH/oxidase_NM_dom_sf"/>
</dbReference>
<dbReference type="InterPro" id="IPR006089">
    <property type="entry name" value="Acyl-CoA_DH_CS"/>
</dbReference>
<dbReference type="Gene3D" id="3.10.120.10">
    <property type="entry name" value="Cytochrome b5-like heme/steroid binding domain"/>
    <property type="match status" value="1"/>
</dbReference>
<evidence type="ECO:0000256" key="8">
    <source>
        <dbReference type="ARBA" id="ARBA00023004"/>
    </source>
</evidence>
<dbReference type="InterPro" id="IPR037069">
    <property type="entry name" value="AcylCoA_DH/ox_N_sf"/>
</dbReference>
<keyword evidence="5" id="KW-0479">Metal-binding</keyword>
<dbReference type="Proteomes" id="UP000886523">
    <property type="component" value="Unassembled WGS sequence"/>
</dbReference>
<dbReference type="SUPFAM" id="SSF47203">
    <property type="entry name" value="Acyl-CoA dehydrogenase C-terminal domain-like"/>
    <property type="match status" value="1"/>
</dbReference>
<dbReference type="Gene3D" id="1.10.540.10">
    <property type="entry name" value="Acyl-CoA dehydrogenase/oxidase, N-terminal domain"/>
    <property type="match status" value="1"/>
</dbReference>
<dbReference type="PANTHER" id="PTHR48083">
    <property type="entry name" value="MEDIUM-CHAIN SPECIFIC ACYL-COA DEHYDROGENASE, MITOCHONDRIAL-RELATED"/>
    <property type="match status" value="1"/>
</dbReference>
<sequence>MAKQLRQVTIDEVAAHNNEASLWIVVDSKVYDLTRFIDLHPGGKNVLLDGEVAGKDVTNLFFSLHRHEVLLKPAYARLQIGTVIGQKEKIIPRGSGELSRVPYAEPAWLSPGFSSPYYNDSHRRFLVAVRKFADEVVFPDGNVQDGLGKPPSPAVLDKIAQLNMNAMRLGPGKHLEGLTLMNGIIKPEEFDCFHEMILTQELTNPATRGYNDGLLGGMVIGLPAVMNYATPQLKAKVLPEVLGGKKFISLAISEAFAGSDVAGLRTVAKKTPDGKHFIVTGTKKWITNGNFSDYFVTPCRTEKGLTVLLIPRTPEVSTKIIKTAYSSSAGTAHVFFDGVKVPVENILGPENGGLVVILSNFNHERWSMTCSTVKNERAIVAECFQWAAQRIIFGKPLLEQPVIRSKLAAMIARVETSQNWLEQITFQMNNMPYKSQAKYLAGPIALLKMHTTRSAQATATDAIQLFGGRGITQSGLGRVIEAYHRGVTFDATLGGAEDVLADLGVRQAMKFLPKDIRL</sequence>
<evidence type="ECO:0000256" key="4">
    <source>
        <dbReference type="ARBA" id="ARBA00022630"/>
    </source>
</evidence>
<organism evidence="10 11">
    <name type="scientific">Hydnum rufescens UP504</name>
    <dbReference type="NCBI Taxonomy" id="1448309"/>
    <lineage>
        <taxon>Eukaryota</taxon>
        <taxon>Fungi</taxon>
        <taxon>Dikarya</taxon>
        <taxon>Basidiomycota</taxon>
        <taxon>Agaricomycotina</taxon>
        <taxon>Agaricomycetes</taxon>
        <taxon>Cantharellales</taxon>
        <taxon>Hydnaceae</taxon>
        <taxon>Hydnum</taxon>
    </lineage>
</organism>
<dbReference type="GO" id="GO:0020037">
    <property type="term" value="F:heme binding"/>
    <property type="evidence" value="ECO:0007669"/>
    <property type="project" value="InterPro"/>
</dbReference>
<dbReference type="Pfam" id="PF00441">
    <property type="entry name" value="Acyl-CoA_dh_1"/>
    <property type="match status" value="1"/>
</dbReference>
<evidence type="ECO:0000256" key="3">
    <source>
        <dbReference type="ARBA" id="ARBA00022617"/>
    </source>
</evidence>
<evidence type="ECO:0000259" key="9">
    <source>
        <dbReference type="PROSITE" id="PS50255"/>
    </source>
</evidence>
<comment type="cofactor">
    <cofactor evidence="1">
        <name>FAD</name>
        <dbReference type="ChEBI" id="CHEBI:57692"/>
    </cofactor>
</comment>
<keyword evidence="8" id="KW-0408">Iron</keyword>
<dbReference type="OrthoDB" id="2588832at2759"/>
<dbReference type="Pfam" id="PF02770">
    <property type="entry name" value="Acyl-CoA_dh_M"/>
    <property type="match status" value="1"/>
</dbReference>
<dbReference type="InterPro" id="IPR050741">
    <property type="entry name" value="Acyl-CoA_dehydrogenase"/>
</dbReference>
<dbReference type="Gene3D" id="2.40.110.10">
    <property type="entry name" value="Butyryl-CoA Dehydrogenase, subunit A, domain 2"/>
    <property type="match status" value="1"/>
</dbReference>
<dbReference type="GO" id="GO:0005737">
    <property type="term" value="C:cytoplasm"/>
    <property type="evidence" value="ECO:0007669"/>
    <property type="project" value="TreeGrafter"/>
</dbReference>
<dbReference type="InterPro" id="IPR006091">
    <property type="entry name" value="Acyl-CoA_Oxase/DH_mid-dom"/>
</dbReference>
<reference evidence="10" key="1">
    <citation type="journal article" date="2020" name="Nat. Commun.">
        <title>Large-scale genome sequencing of mycorrhizal fungi provides insights into the early evolution of symbiotic traits.</title>
        <authorList>
            <person name="Miyauchi S."/>
            <person name="Kiss E."/>
            <person name="Kuo A."/>
            <person name="Drula E."/>
            <person name="Kohler A."/>
            <person name="Sanchez-Garcia M."/>
            <person name="Morin E."/>
            <person name="Andreopoulos B."/>
            <person name="Barry K.W."/>
            <person name="Bonito G."/>
            <person name="Buee M."/>
            <person name="Carver A."/>
            <person name="Chen C."/>
            <person name="Cichocki N."/>
            <person name="Clum A."/>
            <person name="Culley D."/>
            <person name="Crous P.W."/>
            <person name="Fauchery L."/>
            <person name="Girlanda M."/>
            <person name="Hayes R.D."/>
            <person name="Keri Z."/>
            <person name="LaButti K."/>
            <person name="Lipzen A."/>
            <person name="Lombard V."/>
            <person name="Magnuson J."/>
            <person name="Maillard F."/>
            <person name="Murat C."/>
            <person name="Nolan M."/>
            <person name="Ohm R.A."/>
            <person name="Pangilinan J."/>
            <person name="Pereira M.F."/>
            <person name="Perotto S."/>
            <person name="Peter M."/>
            <person name="Pfister S."/>
            <person name="Riley R."/>
            <person name="Sitrit Y."/>
            <person name="Stielow J.B."/>
            <person name="Szollosi G."/>
            <person name="Zifcakova L."/>
            <person name="Stursova M."/>
            <person name="Spatafora J.W."/>
            <person name="Tedersoo L."/>
            <person name="Vaario L.M."/>
            <person name="Yamada A."/>
            <person name="Yan M."/>
            <person name="Wang P."/>
            <person name="Xu J."/>
            <person name="Bruns T."/>
            <person name="Baldrian P."/>
            <person name="Vilgalys R."/>
            <person name="Dunand C."/>
            <person name="Henrissat B."/>
            <person name="Grigoriev I.V."/>
            <person name="Hibbett D."/>
            <person name="Nagy L.G."/>
            <person name="Martin F.M."/>
        </authorList>
    </citation>
    <scope>NUCLEOTIDE SEQUENCE</scope>
    <source>
        <strain evidence="10">UP504</strain>
    </source>
</reference>
<dbReference type="GO" id="GO:0033539">
    <property type="term" value="P:fatty acid beta-oxidation using acyl-CoA dehydrogenase"/>
    <property type="evidence" value="ECO:0007669"/>
    <property type="project" value="TreeGrafter"/>
</dbReference>
<evidence type="ECO:0000256" key="7">
    <source>
        <dbReference type="ARBA" id="ARBA00023002"/>
    </source>
</evidence>
<evidence type="ECO:0000256" key="1">
    <source>
        <dbReference type="ARBA" id="ARBA00001974"/>
    </source>
</evidence>
<name>A0A9P6AW68_9AGAM</name>
<keyword evidence="3" id="KW-0349">Heme</keyword>
<dbReference type="InterPro" id="IPR036250">
    <property type="entry name" value="AcylCo_DH-like_C"/>
</dbReference>
<dbReference type="GO" id="GO:0050660">
    <property type="term" value="F:flavin adenine dinucleotide binding"/>
    <property type="evidence" value="ECO:0007669"/>
    <property type="project" value="InterPro"/>
</dbReference>
<dbReference type="SUPFAM" id="SSF56645">
    <property type="entry name" value="Acyl-CoA dehydrogenase NM domain-like"/>
    <property type="match status" value="1"/>
</dbReference>
<dbReference type="PANTHER" id="PTHR48083:SF28">
    <property type="entry name" value="ACYL-COA DEHYDROGENASE FAMILY PROTEIN (AFU_ORTHOLOGUE AFUA_6G10880)-RELATED"/>
    <property type="match status" value="1"/>
</dbReference>
<dbReference type="SUPFAM" id="SSF55856">
    <property type="entry name" value="Cytochrome b5-like heme/steroid binding domain"/>
    <property type="match status" value="1"/>
</dbReference>
<dbReference type="EMBL" id="MU128977">
    <property type="protein sequence ID" value="KAF9513139.1"/>
    <property type="molecule type" value="Genomic_DNA"/>
</dbReference>
<comment type="similarity">
    <text evidence="2">Belongs to the acyl-CoA dehydrogenase family.</text>
</comment>
<keyword evidence="11" id="KW-1185">Reference proteome</keyword>
<comment type="caution">
    <text evidence="10">The sequence shown here is derived from an EMBL/GenBank/DDBJ whole genome shotgun (WGS) entry which is preliminary data.</text>
</comment>
<accession>A0A9P6AW68</accession>
<dbReference type="PROSITE" id="PS00072">
    <property type="entry name" value="ACYL_COA_DH_1"/>
    <property type="match status" value="1"/>
</dbReference>
<dbReference type="AlphaFoldDB" id="A0A9P6AW68"/>
<dbReference type="PROSITE" id="PS00191">
    <property type="entry name" value="CYTOCHROME_B5_1"/>
    <property type="match status" value="1"/>
</dbReference>
<dbReference type="GO" id="GO:0003995">
    <property type="term" value="F:acyl-CoA dehydrogenase activity"/>
    <property type="evidence" value="ECO:0007669"/>
    <property type="project" value="InterPro"/>
</dbReference>
<dbReference type="PROSITE" id="PS50255">
    <property type="entry name" value="CYTOCHROME_B5_2"/>
    <property type="match status" value="1"/>
</dbReference>
<evidence type="ECO:0000313" key="11">
    <source>
        <dbReference type="Proteomes" id="UP000886523"/>
    </source>
</evidence>
<proteinExistence type="inferred from homology"/>
<dbReference type="InterPro" id="IPR018506">
    <property type="entry name" value="Cyt_B5_heme-BS"/>
</dbReference>
<keyword evidence="7" id="KW-0560">Oxidoreductase</keyword>
<protein>
    <recommendedName>
        <fullName evidence="9">Cytochrome b5 heme-binding domain-containing protein</fullName>
    </recommendedName>
</protein>
<dbReference type="Gene3D" id="1.20.140.10">
    <property type="entry name" value="Butyryl-CoA Dehydrogenase, subunit A, domain 3"/>
    <property type="match status" value="1"/>
</dbReference>
<evidence type="ECO:0000256" key="5">
    <source>
        <dbReference type="ARBA" id="ARBA00022723"/>
    </source>
</evidence>
<evidence type="ECO:0000256" key="2">
    <source>
        <dbReference type="ARBA" id="ARBA00009347"/>
    </source>
</evidence>
<gene>
    <name evidence="10" type="ORF">BS47DRAFT_1376810</name>
</gene>
<dbReference type="InterPro" id="IPR001199">
    <property type="entry name" value="Cyt_B5-like_heme/steroid-bd"/>
</dbReference>
<feature type="domain" description="Cytochrome b5 heme-binding" evidence="9">
    <location>
        <begin position="5"/>
        <end position="84"/>
    </location>
</feature>
<dbReference type="InterPro" id="IPR009075">
    <property type="entry name" value="AcylCo_DH/oxidase_C"/>
</dbReference>
<evidence type="ECO:0000256" key="6">
    <source>
        <dbReference type="ARBA" id="ARBA00022827"/>
    </source>
</evidence>
<dbReference type="SMART" id="SM01117">
    <property type="entry name" value="Cyt-b5"/>
    <property type="match status" value="1"/>
</dbReference>
<keyword evidence="6" id="KW-0274">FAD</keyword>
<dbReference type="InterPro" id="IPR036400">
    <property type="entry name" value="Cyt_B5-like_heme/steroid_sf"/>
</dbReference>
<dbReference type="InterPro" id="IPR046373">
    <property type="entry name" value="Acyl-CoA_Oxase/DH_mid-dom_sf"/>
</dbReference>
<dbReference type="Pfam" id="PF00173">
    <property type="entry name" value="Cyt-b5"/>
    <property type="match status" value="1"/>
</dbReference>
<dbReference type="CDD" id="cd00567">
    <property type="entry name" value="ACAD"/>
    <property type="match status" value="1"/>
</dbReference>
<keyword evidence="4" id="KW-0285">Flavoprotein</keyword>